<keyword evidence="2" id="KW-1185">Reference proteome</keyword>
<evidence type="ECO:0000313" key="2">
    <source>
        <dbReference type="Proteomes" id="UP000299102"/>
    </source>
</evidence>
<name>A0A4C1UII7_EUMVA</name>
<reference evidence="1 2" key="1">
    <citation type="journal article" date="2019" name="Commun. Biol.">
        <title>The bagworm genome reveals a unique fibroin gene that provides high tensile strength.</title>
        <authorList>
            <person name="Kono N."/>
            <person name="Nakamura H."/>
            <person name="Ohtoshi R."/>
            <person name="Tomita M."/>
            <person name="Numata K."/>
            <person name="Arakawa K."/>
        </authorList>
    </citation>
    <scope>NUCLEOTIDE SEQUENCE [LARGE SCALE GENOMIC DNA]</scope>
</reference>
<accession>A0A4C1UII7</accession>
<dbReference type="EMBL" id="BGZK01000174">
    <property type="protein sequence ID" value="GBP25970.1"/>
    <property type="molecule type" value="Genomic_DNA"/>
</dbReference>
<comment type="caution">
    <text evidence="1">The sequence shown here is derived from an EMBL/GenBank/DDBJ whole genome shotgun (WGS) entry which is preliminary data.</text>
</comment>
<dbReference type="Proteomes" id="UP000299102">
    <property type="component" value="Unassembled WGS sequence"/>
</dbReference>
<organism evidence="1 2">
    <name type="scientific">Eumeta variegata</name>
    <name type="common">Bagworm moth</name>
    <name type="synonym">Eumeta japonica</name>
    <dbReference type="NCBI Taxonomy" id="151549"/>
    <lineage>
        <taxon>Eukaryota</taxon>
        <taxon>Metazoa</taxon>
        <taxon>Ecdysozoa</taxon>
        <taxon>Arthropoda</taxon>
        <taxon>Hexapoda</taxon>
        <taxon>Insecta</taxon>
        <taxon>Pterygota</taxon>
        <taxon>Neoptera</taxon>
        <taxon>Endopterygota</taxon>
        <taxon>Lepidoptera</taxon>
        <taxon>Glossata</taxon>
        <taxon>Ditrysia</taxon>
        <taxon>Tineoidea</taxon>
        <taxon>Psychidae</taxon>
        <taxon>Oiketicinae</taxon>
        <taxon>Eumeta</taxon>
    </lineage>
</organism>
<protein>
    <submittedName>
        <fullName evidence="1">Uncharacterized protein</fullName>
    </submittedName>
</protein>
<sequence>MRLKSYIVLVPQANGDSSVYSGFVQHYSDKQSLSRHKLLYIRKFSSLKAGTIVKHPNHSRCAHTRIIVGGCSAPPETTAHSAHSSQLFAMKMQFQFAAGKPPAASTRVRDA</sequence>
<evidence type="ECO:0000313" key="1">
    <source>
        <dbReference type="EMBL" id="GBP25970.1"/>
    </source>
</evidence>
<dbReference type="AlphaFoldDB" id="A0A4C1UII7"/>
<gene>
    <name evidence="1" type="ORF">EVAR_84529_1</name>
</gene>
<proteinExistence type="predicted"/>